<dbReference type="OrthoDB" id="19542at2"/>
<comment type="caution">
    <text evidence="1">The sequence shown here is derived from an EMBL/GenBank/DDBJ whole genome shotgun (WGS) entry which is preliminary data.</text>
</comment>
<gene>
    <name evidence="1" type="ORF">D9R08_08040</name>
</gene>
<reference evidence="1 2" key="1">
    <citation type="submission" date="2018-10" db="EMBL/GenBank/DDBJ databases">
        <authorList>
            <person name="Jung H.S."/>
            <person name="Jeon C.O."/>
        </authorList>
    </citation>
    <scope>NUCLEOTIDE SEQUENCE [LARGE SCALE GENOMIC DNA]</scope>
    <source>
        <strain evidence="1 2">MA-7-27</strain>
    </source>
</reference>
<keyword evidence="2" id="KW-1185">Reference proteome</keyword>
<protein>
    <submittedName>
        <fullName evidence="1">YjbH domain-containing protein</fullName>
    </submittedName>
</protein>
<dbReference type="AlphaFoldDB" id="A0A3L9YJC7"/>
<dbReference type="Proteomes" id="UP000281343">
    <property type="component" value="Unassembled WGS sequence"/>
</dbReference>
<evidence type="ECO:0000313" key="1">
    <source>
        <dbReference type="EMBL" id="RMA42900.1"/>
    </source>
</evidence>
<dbReference type="InterPro" id="IPR010344">
    <property type="entry name" value="YbjH"/>
</dbReference>
<dbReference type="EMBL" id="RCNT01000003">
    <property type="protein sequence ID" value="RMA42900.1"/>
    <property type="molecule type" value="Genomic_DNA"/>
</dbReference>
<organism evidence="1 2">
    <name type="scientific">Rhodophyticola porphyridii</name>
    <dbReference type="NCBI Taxonomy" id="1852017"/>
    <lineage>
        <taxon>Bacteria</taxon>
        <taxon>Pseudomonadati</taxon>
        <taxon>Pseudomonadota</taxon>
        <taxon>Alphaproteobacteria</taxon>
        <taxon>Rhodobacterales</taxon>
        <taxon>Roseobacteraceae</taxon>
        <taxon>Rhodophyticola</taxon>
    </lineage>
</organism>
<name>A0A3L9YJC7_9RHOB</name>
<evidence type="ECO:0000313" key="2">
    <source>
        <dbReference type="Proteomes" id="UP000281343"/>
    </source>
</evidence>
<dbReference type="Pfam" id="PF06082">
    <property type="entry name" value="YjbH"/>
    <property type="match status" value="1"/>
</dbReference>
<sequence>MAALSIIIGLASPATSQGLQPDTITRPSLNFFGATGLVDMPSAQMQPDGELNITVSHFGGITRNTLSFQITPRLSGSFRYAATADWNSDGFETYYDRSFDLRYQVLEEGRYWPSVVIGLQDFVGTGIYAGEYVVASRRFGTDLTLTAGVGWGRLGSYNSFGAPVSGTRPTFDPNSTGGELSVDQWFRGEAAFFGGLEWRPTDRLGFKVEYSSDAYRPETGRGVFTRQSPWNFGVEYQVNDSLRLGGYYLYGSELGLTAQLSFNPARPPSGGLRQTAPPPIVPRPARAEAPDAWAQTWREIPGIDTTLADRLRAALEAEGQTLIAYDIRANGVEIRVENTRYLATAQAIGRTARVLHATMPLSVETFRIVLMDQGLALSTVVLRRSDLEALDVAPNAAEALRAVTGITAAAPTDPEDLVAELYPRLSWSLGPYTRTSFFDPENPVLLDLGLRLRGSYELQPGWVVEGSIAQRLAGTLDRARVSPSRLPPVRTSLPLYEGNDSPVIETLTFAHYRSLGDDIYGRVTIGYLERMFAGVSAELLWAPVDSRLALGAEINYAIQRDYDMLFGVRDYDVVTGHLSAYYRFDNGFRAQLDVGRYLAGDLGSTLTISREFGNGWRVGAFATLTDASAEEFGEGSFDKGITLSIPVSWFTGRPSQQSVGTTIRPVTRDGGARLSVPGRLHDRVRQGQIHRIDDQWARVWR</sequence>
<accession>A0A3L9YJC7</accession>
<proteinExistence type="predicted"/>